<comment type="caution">
    <text evidence="1">The sequence shown here is derived from an EMBL/GenBank/DDBJ whole genome shotgun (WGS) entry which is preliminary data.</text>
</comment>
<protein>
    <submittedName>
        <fullName evidence="1">Uncharacterized protein</fullName>
    </submittedName>
</protein>
<keyword evidence="2" id="KW-1185">Reference proteome</keyword>
<name>M6QK89_9LEPT</name>
<dbReference type="EMBL" id="AHNU02000061">
    <property type="protein sequence ID" value="EMN89307.1"/>
    <property type="molecule type" value="Genomic_DNA"/>
</dbReference>
<organism evidence="1 2">
    <name type="scientific">Leptospira weilii str. UI 13098</name>
    <dbReference type="NCBI Taxonomy" id="1088542"/>
    <lineage>
        <taxon>Bacteria</taxon>
        <taxon>Pseudomonadati</taxon>
        <taxon>Spirochaetota</taxon>
        <taxon>Spirochaetia</taxon>
        <taxon>Leptospirales</taxon>
        <taxon>Leptospiraceae</taxon>
        <taxon>Leptospira</taxon>
    </lineage>
</organism>
<proteinExistence type="predicted"/>
<evidence type="ECO:0000313" key="1">
    <source>
        <dbReference type="EMBL" id="EMN89307.1"/>
    </source>
</evidence>
<evidence type="ECO:0000313" key="2">
    <source>
        <dbReference type="Proteomes" id="UP000012118"/>
    </source>
</evidence>
<reference evidence="1 2" key="1">
    <citation type="submission" date="2013-01" db="EMBL/GenBank/DDBJ databases">
        <authorList>
            <person name="Harkins D.M."/>
            <person name="Durkin A.S."/>
            <person name="Brinkac L.M."/>
            <person name="Haft D.H."/>
            <person name="Selengut J.D."/>
            <person name="Sanka R."/>
            <person name="DePew J."/>
            <person name="Purushe J."/>
            <person name="Chanthongthip A."/>
            <person name="Lattana O."/>
            <person name="Phetsouvanh R."/>
            <person name="Newton P.N."/>
            <person name="Vinetz J.M."/>
            <person name="Sutton G.G."/>
            <person name="Nierman W.C."/>
            <person name="Fouts D.E."/>
        </authorList>
    </citation>
    <scope>NUCLEOTIDE SEQUENCE [LARGE SCALE GENOMIC DNA]</scope>
    <source>
        <strain evidence="1 2">UI 13098</strain>
    </source>
</reference>
<gene>
    <name evidence="1" type="ORF">LEP1GSC108_4553</name>
</gene>
<accession>M6QK89</accession>
<sequence length="38" mass="4602">MSFHTVILYDSVFNRKDLLSMNLKNKNKKTERSFCFFV</sequence>
<dbReference type="Proteomes" id="UP000012118">
    <property type="component" value="Unassembled WGS sequence"/>
</dbReference>
<dbReference type="AlphaFoldDB" id="M6QK89"/>